<dbReference type="InterPro" id="IPR002401">
    <property type="entry name" value="Cyt_P450_E_grp-I"/>
</dbReference>
<dbReference type="InterPro" id="IPR036396">
    <property type="entry name" value="Cyt_P450_sf"/>
</dbReference>
<dbReference type="InterPro" id="IPR017972">
    <property type="entry name" value="Cyt_P450_CS"/>
</dbReference>
<evidence type="ECO:0000313" key="10">
    <source>
        <dbReference type="Proteomes" id="UP000756346"/>
    </source>
</evidence>
<dbReference type="CDD" id="cd11062">
    <property type="entry name" value="CYP58-like"/>
    <property type="match status" value="1"/>
</dbReference>
<comment type="caution">
    <text evidence="9">The sequence shown here is derived from an EMBL/GenBank/DDBJ whole genome shotgun (WGS) entry which is preliminary data.</text>
</comment>
<organism evidence="9 10">
    <name type="scientific">Microdochium trichocladiopsis</name>
    <dbReference type="NCBI Taxonomy" id="1682393"/>
    <lineage>
        <taxon>Eukaryota</taxon>
        <taxon>Fungi</taxon>
        <taxon>Dikarya</taxon>
        <taxon>Ascomycota</taxon>
        <taxon>Pezizomycotina</taxon>
        <taxon>Sordariomycetes</taxon>
        <taxon>Xylariomycetidae</taxon>
        <taxon>Xylariales</taxon>
        <taxon>Microdochiaceae</taxon>
        <taxon>Microdochium</taxon>
    </lineage>
</organism>
<feature type="domain" description="Rhodopsin" evidence="8">
    <location>
        <begin position="622"/>
        <end position="864"/>
    </location>
</feature>
<evidence type="ECO:0000256" key="1">
    <source>
        <dbReference type="ARBA" id="ARBA00001971"/>
    </source>
</evidence>
<feature type="transmembrane region" description="Helical" evidence="7">
    <location>
        <begin position="640"/>
        <end position="662"/>
    </location>
</feature>
<dbReference type="PANTHER" id="PTHR24305:SF147">
    <property type="entry name" value="P450, PUTATIVE (EUROFUNG)-RELATED"/>
    <property type="match status" value="1"/>
</dbReference>
<keyword evidence="10" id="KW-1185">Reference proteome</keyword>
<dbReference type="Proteomes" id="UP000756346">
    <property type="component" value="Unassembled WGS sequence"/>
</dbReference>
<feature type="transmembrane region" description="Helical" evidence="7">
    <location>
        <begin position="715"/>
        <end position="737"/>
    </location>
</feature>
<feature type="transmembrane region" description="Helical" evidence="7">
    <location>
        <begin position="835"/>
        <end position="857"/>
    </location>
</feature>
<feature type="transmembrane region" description="Helical" evidence="7">
    <location>
        <begin position="803"/>
        <end position="823"/>
    </location>
</feature>
<feature type="compositionally biased region" description="Basic and acidic residues" evidence="6">
    <location>
        <begin position="983"/>
        <end position="994"/>
    </location>
</feature>
<dbReference type="Pfam" id="PF20684">
    <property type="entry name" value="Fung_rhodopsin"/>
    <property type="match status" value="1"/>
</dbReference>
<keyword evidence="7" id="KW-0812">Transmembrane</keyword>
<feature type="region of interest" description="Disordered" evidence="6">
    <location>
        <begin position="896"/>
        <end position="965"/>
    </location>
</feature>
<protein>
    <submittedName>
        <fullName evidence="9">Cytochrome P450</fullName>
    </submittedName>
</protein>
<feature type="transmembrane region" description="Helical" evidence="7">
    <location>
        <begin position="763"/>
        <end position="791"/>
    </location>
</feature>
<dbReference type="PROSITE" id="PS00086">
    <property type="entry name" value="CYTOCHROME_P450"/>
    <property type="match status" value="1"/>
</dbReference>
<evidence type="ECO:0000256" key="3">
    <source>
        <dbReference type="ARBA" id="ARBA00022723"/>
    </source>
</evidence>
<dbReference type="GO" id="GO:0005506">
    <property type="term" value="F:iron ion binding"/>
    <property type="evidence" value="ECO:0007669"/>
    <property type="project" value="InterPro"/>
</dbReference>
<gene>
    <name evidence="9" type="ORF">B0I36DRAFT_236838</name>
</gene>
<dbReference type="PANTHER" id="PTHR24305">
    <property type="entry name" value="CYTOCHROME P450"/>
    <property type="match status" value="1"/>
</dbReference>
<dbReference type="GeneID" id="70179038"/>
<dbReference type="EMBL" id="JAGTJQ010000002">
    <property type="protein sequence ID" value="KAH7037600.1"/>
    <property type="molecule type" value="Genomic_DNA"/>
</dbReference>
<dbReference type="SUPFAM" id="SSF48264">
    <property type="entry name" value="Cytochrome P450"/>
    <property type="match status" value="1"/>
</dbReference>
<evidence type="ECO:0000256" key="5">
    <source>
        <dbReference type="PIRSR" id="PIRSR602401-1"/>
    </source>
</evidence>
<feature type="compositionally biased region" description="Basic and acidic residues" evidence="6">
    <location>
        <begin position="928"/>
        <end position="940"/>
    </location>
</feature>
<dbReference type="OrthoDB" id="3945418at2759"/>
<evidence type="ECO:0000256" key="4">
    <source>
        <dbReference type="ARBA" id="ARBA00023004"/>
    </source>
</evidence>
<evidence type="ECO:0000256" key="6">
    <source>
        <dbReference type="SAM" id="MobiDB-lite"/>
    </source>
</evidence>
<name>A0A9P9BS70_9PEZI</name>
<evidence type="ECO:0000256" key="7">
    <source>
        <dbReference type="SAM" id="Phobius"/>
    </source>
</evidence>
<dbReference type="InterPro" id="IPR050121">
    <property type="entry name" value="Cytochrome_P450_monoxygenase"/>
</dbReference>
<comment type="cofactor">
    <cofactor evidence="1 5">
        <name>heme</name>
        <dbReference type="ChEBI" id="CHEBI:30413"/>
    </cofactor>
</comment>
<dbReference type="PRINTS" id="PR00385">
    <property type="entry name" value="P450"/>
</dbReference>
<sequence>MASPPFGLPLGFGTFWSSVWTVVTAWPAYQLLKALYNISPLHPLHHVPGPMLAAATYLPEFYHDVYLGGRYTHAIQKMHSTYGPIVRVNPHEVHCNDMDFADEIYASGGRKRDKPMHLINGSSGGNGNTFGTADHDLHRIRRVPVAKFFSVAMISQLENEVHALANKLCDKLLAERTKAGPARQPVDVAAAYSLFTTDAISSYSFGEPFGLLDQPGWTPNFRDATLAMLKPTNLFRFFPFLLPLTNSAVLFVDYLPADMALLIRAMRITIPGHVNKTKADLDAGIRYHRPTVFGSLLESELPEAEKEPARLAFEANAIVGAGTETTSWALSVITFHLLDKPAILARLTEELQAAVPDPTKLPRWATLEALPYLGAVIQEGQRLSYGVSARSSRVATQEDLVYRGEWAKKPVEIAIPRGYAVGMSAAIAHHDEALYPDSHSFVPERWLLGGDGQTTRNRELERGLLNFSKGSRACLGKNLAMCELHLALAAVVLRVMPYMKLYETTVADVAYDHDMFIPVVKEGSKGVRVTIEHGWEKRQLIQYVCICHLPSDGVQHDLLILLFHHLIERPVIEKQRKMATVAGWNPDVDPGNRIIQPTGLPLGVITTASVMAVLTTIFTATRTHVRIVDRVFGWDDGLMVAGYVTYMGSVIVGIWANLIGIGTLDVDLNQWQFEESKKMHTAWLLVYFFPMTLVKASICVTLLRITGGSKRSLALTVWVLLAITMVSFVAAFVGTLLQCQPIEALWRPQLVLEGSAYCAPIEIFVALGYISTVCTIITDAALVLIPALVLWKAQMQFQAKLQVFTMLSVGSCASIITVVRIPYVQRYSNPADQHYYIAVVVLCSLVETGIGCVAASFPSLRRLVLRTWYGQAASSENMDINNNNIQDRNLGLITFGSKQPGPPLDHHGRFRNPTDKGINLATVTQAVKSRDRDGGDDRSGWTRLQDGDDYSSSDKGELLKQDGWGGQGIRAEYSYQVEIEPAPVERDSDGPHRR</sequence>
<keyword evidence="2 5" id="KW-0349">Heme</keyword>
<dbReference type="GO" id="GO:0004497">
    <property type="term" value="F:monooxygenase activity"/>
    <property type="evidence" value="ECO:0007669"/>
    <property type="project" value="InterPro"/>
</dbReference>
<feature type="region of interest" description="Disordered" evidence="6">
    <location>
        <begin position="975"/>
        <end position="994"/>
    </location>
</feature>
<dbReference type="Gene3D" id="1.10.630.10">
    <property type="entry name" value="Cytochrome P450"/>
    <property type="match status" value="1"/>
</dbReference>
<dbReference type="InterPro" id="IPR001128">
    <property type="entry name" value="Cyt_P450"/>
</dbReference>
<keyword evidence="4 5" id="KW-0408">Iron</keyword>
<feature type="transmembrane region" description="Helical" evidence="7">
    <location>
        <begin position="600"/>
        <end position="620"/>
    </location>
</feature>
<evidence type="ECO:0000256" key="2">
    <source>
        <dbReference type="ARBA" id="ARBA00022617"/>
    </source>
</evidence>
<proteinExistence type="predicted"/>
<dbReference type="InterPro" id="IPR049326">
    <property type="entry name" value="Rhodopsin_dom_fungi"/>
</dbReference>
<keyword evidence="7" id="KW-0472">Membrane</keyword>
<accession>A0A9P9BS70</accession>
<dbReference type="GO" id="GO:0020037">
    <property type="term" value="F:heme binding"/>
    <property type="evidence" value="ECO:0007669"/>
    <property type="project" value="InterPro"/>
</dbReference>
<evidence type="ECO:0000259" key="8">
    <source>
        <dbReference type="Pfam" id="PF20684"/>
    </source>
</evidence>
<keyword evidence="7" id="KW-1133">Transmembrane helix</keyword>
<reference evidence="9" key="1">
    <citation type="journal article" date="2021" name="Nat. Commun.">
        <title>Genetic determinants of endophytism in the Arabidopsis root mycobiome.</title>
        <authorList>
            <person name="Mesny F."/>
            <person name="Miyauchi S."/>
            <person name="Thiergart T."/>
            <person name="Pickel B."/>
            <person name="Atanasova L."/>
            <person name="Karlsson M."/>
            <person name="Huettel B."/>
            <person name="Barry K.W."/>
            <person name="Haridas S."/>
            <person name="Chen C."/>
            <person name="Bauer D."/>
            <person name="Andreopoulos W."/>
            <person name="Pangilinan J."/>
            <person name="LaButti K."/>
            <person name="Riley R."/>
            <person name="Lipzen A."/>
            <person name="Clum A."/>
            <person name="Drula E."/>
            <person name="Henrissat B."/>
            <person name="Kohler A."/>
            <person name="Grigoriev I.V."/>
            <person name="Martin F.M."/>
            <person name="Hacquard S."/>
        </authorList>
    </citation>
    <scope>NUCLEOTIDE SEQUENCE</scope>
    <source>
        <strain evidence="9">MPI-CAGE-CH-0230</strain>
    </source>
</reference>
<feature type="binding site" description="axial binding residue" evidence="5">
    <location>
        <position position="474"/>
    </location>
    <ligand>
        <name>heme</name>
        <dbReference type="ChEBI" id="CHEBI:30413"/>
    </ligand>
    <ligandPart>
        <name>Fe</name>
        <dbReference type="ChEBI" id="CHEBI:18248"/>
    </ligandPart>
</feature>
<dbReference type="AlphaFoldDB" id="A0A9P9BS70"/>
<feature type="transmembrane region" description="Helical" evidence="7">
    <location>
        <begin position="682"/>
        <end position="703"/>
    </location>
</feature>
<dbReference type="RefSeq" id="XP_046016721.1">
    <property type="nucleotide sequence ID" value="XM_046149492.1"/>
</dbReference>
<dbReference type="GO" id="GO:0016705">
    <property type="term" value="F:oxidoreductase activity, acting on paired donors, with incorporation or reduction of molecular oxygen"/>
    <property type="evidence" value="ECO:0007669"/>
    <property type="project" value="InterPro"/>
</dbReference>
<evidence type="ECO:0000313" key="9">
    <source>
        <dbReference type="EMBL" id="KAH7037600.1"/>
    </source>
</evidence>
<dbReference type="PRINTS" id="PR00463">
    <property type="entry name" value="EP450I"/>
</dbReference>
<keyword evidence="3 5" id="KW-0479">Metal-binding</keyword>
<dbReference type="Pfam" id="PF00067">
    <property type="entry name" value="p450"/>
    <property type="match status" value="1"/>
</dbReference>